<accession>A0A437CV31</accession>
<feature type="domain" description="PLAT" evidence="2">
    <location>
        <begin position="123"/>
        <end position="239"/>
    </location>
</feature>
<name>A0A437CV31_ORYJA</name>
<keyword evidence="4" id="KW-1185">Reference proteome</keyword>
<evidence type="ECO:0000313" key="3">
    <source>
        <dbReference type="EMBL" id="RVE65953.1"/>
    </source>
</evidence>
<dbReference type="Pfam" id="PF01477">
    <property type="entry name" value="PLAT"/>
    <property type="match status" value="2"/>
</dbReference>
<evidence type="ECO:0000256" key="1">
    <source>
        <dbReference type="PROSITE-ProRule" id="PRU00152"/>
    </source>
</evidence>
<dbReference type="AlphaFoldDB" id="A0A437CV31"/>
<gene>
    <name evidence="3" type="ORF">OJAV_G00121850</name>
</gene>
<evidence type="ECO:0000259" key="2">
    <source>
        <dbReference type="PROSITE" id="PS50095"/>
    </source>
</evidence>
<protein>
    <recommendedName>
        <fullName evidence="2">PLAT domain-containing protein</fullName>
    </recommendedName>
</protein>
<comment type="caution">
    <text evidence="1">Lacks conserved residue(s) required for the propagation of feature annotation.</text>
</comment>
<proteinExistence type="predicted"/>
<dbReference type="Gene3D" id="2.40.180.10">
    <property type="entry name" value="Catalase core domain"/>
    <property type="match status" value="2"/>
</dbReference>
<dbReference type="InterPro" id="IPR052970">
    <property type="entry name" value="Inner_ear_hair_cell_LOXHD"/>
</dbReference>
<dbReference type="OrthoDB" id="5322100at2759"/>
<organism evidence="3 4">
    <name type="scientific">Oryzias javanicus</name>
    <name type="common">Javanese ricefish</name>
    <name type="synonym">Aplocheilus javanicus</name>
    <dbReference type="NCBI Taxonomy" id="123683"/>
    <lineage>
        <taxon>Eukaryota</taxon>
        <taxon>Metazoa</taxon>
        <taxon>Chordata</taxon>
        <taxon>Craniata</taxon>
        <taxon>Vertebrata</taxon>
        <taxon>Euteleostomi</taxon>
        <taxon>Actinopterygii</taxon>
        <taxon>Neopterygii</taxon>
        <taxon>Teleostei</taxon>
        <taxon>Neoteleostei</taxon>
        <taxon>Acanthomorphata</taxon>
        <taxon>Ovalentaria</taxon>
        <taxon>Atherinomorphae</taxon>
        <taxon>Beloniformes</taxon>
        <taxon>Adrianichthyidae</taxon>
        <taxon>Oryziinae</taxon>
        <taxon>Oryzias</taxon>
    </lineage>
</organism>
<evidence type="ECO:0000313" key="4">
    <source>
        <dbReference type="Proteomes" id="UP000283210"/>
    </source>
</evidence>
<reference evidence="3 4" key="1">
    <citation type="submission" date="2018-11" db="EMBL/GenBank/DDBJ databases">
        <authorList>
            <person name="Lopez-Roques C."/>
            <person name="Donnadieu C."/>
            <person name="Bouchez O."/>
            <person name="Klopp C."/>
            <person name="Cabau C."/>
            <person name="Zahm M."/>
        </authorList>
    </citation>
    <scope>NUCLEOTIDE SEQUENCE [LARGE SCALE GENOMIC DNA]</scope>
    <source>
        <strain evidence="3">RS831</strain>
        <tissue evidence="3">Whole body</tissue>
    </source>
</reference>
<dbReference type="PANTHER" id="PTHR45901:SF3">
    <property type="entry name" value="LIPOXYGENASE HOMOLOGY DOMAIN-CONTAINING PROTEIN 1"/>
    <property type="match status" value="1"/>
</dbReference>
<dbReference type="InterPro" id="IPR036392">
    <property type="entry name" value="PLAT/LH2_dom_sf"/>
</dbReference>
<dbReference type="EMBL" id="CM012448">
    <property type="protein sequence ID" value="RVE65953.1"/>
    <property type="molecule type" value="Genomic_DNA"/>
</dbReference>
<reference evidence="3 4" key="2">
    <citation type="submission" date="2019-01" db="EMBL/GenBank/DDBJ databases">
        <title>A chromosome length genome reference of the Java medaka (oryzias javanicus).</title>
        <authorList>
            <person name="Herpin A."/>
            <person name="Takehana Y."/>
            <person name="Naruse K."/>
            <person name="Ansai S."/>
            <person name="Kawaguchi M."/>
        </authorList>
    </citation>
    <scope>NUCLEOTIDE SEQUENCE [LARGE SCALE GENOMIC DNA]</scope>
    <source>
        <strain evidence="3">RS831</strain>
        <tissue evidence="3">Whole body</tissue>
    </source>
</reference>
<sequence length="239" mass="26552">MTGDIRGAGTNSKIHMVMHGAKGIKNSGKVFLEGGAFERGLIDIFNVEICELISPLSRITIGHDNGAVGAGWYCEKVVIYCPFTGIEQTFPCGMWLDEDEGDGLIERELYEMVSLRQKKLKMIKYRVTICTGTVSGSGTDASVFLTVIGDLGDTGDRLMYMSKNNVNKFEKGNHDEFLIESVWLGQVRRVRVGHDGRGGGCGWFLDKVMVREEGQPESAAIEFPCDRQDGFFNMYEVRI</sequence>
<feature type="domain" description="PLAT" evidence="2">
    <location>
        <begin position="1"/>
        <end position="110"/>
    </location>
</feature>
<dbReference type="InterPro" id="IPR001024">
    <property type="entry name" value="PLAT/LH2_dom"/>
</dbReference>
<dbReference type="CDD" id="cd01756">
    <property type="entry name" value="PLAT_repeat"/>
    <property type="match status" value="1"/>
</dbReference>
<dbReference type="Proteomes" id="UP000283210">
    <property type="component" value="Chromosome 12"/>
</dbReference>
<dbReference type="PROSITE" id="PS50095">
    <property type="entry name" value="PLAT"/>
    <property type="match status" value="2"/>
</dbReference>
<dbReference type="PANTHER" id="PTHR45901">
    <property type="entry name" value="PROTEIN CBG12474"/>
    <property type="match status" value="1"/>
</dbReference>
<dbReference type="SUPFAM" id="SSF49723">
    <property type="entry name" value="Lipase/lipooxygenase domain (PLAT/LH2 domain)"/>
    <property type="match status" value="2"/>
</dbReference>